<comment type="caution">
    <text evidence="15">The sequence shown here is derived from an EMBL/GenBank/DDBJ whole genome shotgun (WGS) entry which is preliminary data.</text>
</comment>
<keyword evidence="4 10" id="KW-1134">Transmembrane beta strand</keyword>
<evidence type="ECO:0000256" key="2">
    <source>
        <dbReference type="ARBA" id="ARBA00009810"/>
    </source>
</evidence>
<dbReference type="PANTHER" id="PTHR47234:SF2">
    <property type="entry name" value="TONB-DEPENDENT RECEPTOR"/>
    <property type="match status" value="1"/>
</dbReference>
<dbReference type="RefSeq" id="WP_128228571.1">
    <property type="nucleotide sequence ID" value="NZ_SACR01000003.1"/>
</dbReference>
<evidence type="ECO:0000259" key="13">
    <source>
        <dbReference type="Pfam" id="PF00593"/>
    </source>
</evidence>
<evidence type="ECO:0000256" key="9">
    <source>
        <dbReference type="ARBA" id="ARBA00023237"/>
    </source>
</evidence>
<dbReference type="Pfam" id="PF00593">
    <property type="entry name" value="TonB_dep_Rec_b-barrel"/>
    <property type="match status" value="1"/>
</dbReference>
<dbReference type="Gene3D" id="2.40.170.20">
    <property type="entry name" value="TonB-dependent receptor, beta-barrel domain"/>
    <property type="match status" value="1"/>
</dbReference>
<keyword evidence="16" id="KW-1185">Reference proteome</keyword>
<dbReference type="PANTHER" id="PTHR47234">
    <property type="match status" value="1"/>
</dbReference>
<evidence type="ECO:0000256" key="7">
    <source>
        <dbReference type="ARBA" id="ARBA00023136"/>
    </source>
</evidence>
<accession>A0A437RHK9</accession>
<keyword evidence="12" id="KW-0732">Signal</keyword>
<dbReference type="PROSITE" id="PS52016">
    <property type="entry name" value="TONB_DEPENDENT_REC_3"/>
    <property type="match status" value="1"/>
</dbReference>
<feature type="domain" description="TonB-dependent receptor plug" evidence="14">
    <location>
        <begin position="50"/>
        <end position="156"/>
    </location>
</feature>
<proteinExistence type="inferred from homology"/>
<comment type="subcellular location">
    <subcellularLocation>
        <location evidence="1 10">Cell outer membrane</location>
        <topology evidence="1 10">Multi-pass membrane protein</topology>
    </subcellularLocation>
</comment>
<evidence type="ECO:0000256" key="8">
    <source>
        <dbReference type="ARBA" id="ARBA00023170"/>
    </source>
</evidence>
<dbReference type="InterPro" id="IPR039426">
    <property type="entry name" value="TonB-dep_rcpt-like"/>
</dbReference>
<evidence type="ECO:0000313" key="16">
    <source>
        <dbReference type="Proteomes" id="UP000285575"/>
    </source>
</evidence>
<evidence type="ECO:0000256" key="4">
    <source>
        <dbReference type="ARBA" id="ARBA00022452"/>
    </source>
</evidence>
<evidence type="ECO:0000256" key="6">
    <source>
        <dbReference type="ARBA" id="ARBA00023077"/>
    </source>
</evidence>
<dbReference type="AlphaFoldDB" id="A0A437RHK9"/>
<name>A0A437RHK9_9BURK</name>
<keyword evidence="3 10" id="KW-0813">Transport</keyword>
<feature type="chain" id="PRO_5019324474" evidence="12">
    <location>
        <begin position="29"/>
        <end position="975"/>
    </location>
</feature>
<organism evidence="15 16">
    <name type="scientific">Rubrivivax rivuli</name>
    <dbReference type="NCBI Taxonomy" id="1862385"/>
    <lineage>
        <taxon>Bacteria</taxon>
        <taxon>Pseudomonadati</taxon>
        <taxon>Pseudomonadota</taxon>
        <taxon>Betaproteobacteria</taxon>
        <taxon>Burkholderiales</taxon>
        <taxon>Sphaerotilaceae</taxon>
        <taxon>Rubrivivax</taxon>
    </lineage>
</organism>
<evidence type="ECO:0000256" key="12">
    <source>
        <dbReference type="SAM" id="SignalP"/>
    </source>
</evidence>
<comment type="similarity">
    <text evidence="2 10 11">Belongs to the TonB-dependent receptor family.</text>
</comment>
<dbReference type="InterPro" id="IPR000531">
    <property type="entry name" value="Beta-barrel_TonB"/>
</dbReference>
<dbReference type="InterPro" id="IPR037066">
    <property type="entry name" value="Plug_dom_sf"/>
</dbReference>
<dbReference type="EMBL" id="SACR01000003">
    <property type="protein sequence ID" value="RVU46205.1"/>
    <property type="molecule type" value="Genomic_DNA"/>
</dbReference>
<dbReference type="Gene3D" id="2.170.130.10">
    <property type="entry name" value="TonB-dependent receptor, plug domain"/>
    <property type="match status" value="1"/>
</dbReference>
<sequence length="975" mass="102243">MFKKTKVCTGALLALGGALLATSMPVVAQTAERVEITGSRIRTLGAVSNSPISSVSAAELNTTQPVAVEEVVRSLPATTPAIGANTNNGSGGGATIQLRGLGTNRTLVLVNGRRMVPFNLAGVVDTNSIPVSLLERVDIVTGGASAVYGADAVAGVVNFVLKKNFQGVEASGSYGVSEEGDAKRYRTDLTLGAGFAEGKGNVALSVGQAKTNPLTQGERPFSVFSITSTSGAPGGSGTTVPSAFTIARPSNIPAADWNAGLNGALPGSRQINPATGTLGAANAVNLYNFNPPNYFITPLDRTQMTALAEYTINDNAQVYADLFYTRSKVELNLAATGTFNNLYDVPIGNPYIPTAMRNQLCAAYQIAAAGCVSGAGGTTIVQMQINRRITEIGPRINTFDNETSQYTVGVKGTLPFLSNWGYDAYMTSGRAFQVSTRINWGSLARSRQALNALSTTACTNTANGCVPLNVFGAEGSITPAMLAFFNVNAIQQQTVTQKVYSASFSGDLGPIKSPLAKAPISLAIGAEQRTTFGGNASDGPSQIQGEVLGTGAPLPDRSGTLKLDEGFFEAIIPVLADFPAAKALNLEAGFRTTKFTSGNSSKNYDSWKYGGEWTPIKGLRFRAMKQRATRAPNVNELYAPVVSGLANLQVDPCAGNNISAAQANTPGTLSALCVQTGVPLGQVGAVPQPSAGQINVVAGGNPNLGPEEADTSTVGFVFEPDFVPGLSVSLDYYQITINKSVSAATAPQVINGCYTTALNPGLGFNSLCGLIGRSPVDGTFNGGTARGVNTSTSNLGTDWTAGYDLEVRYRLPLRSLGLDAKWGRVDLALSANQVTKYEFQTIPGVPLLDCLGFYGTSCGGPNYKTKFTQRGSWNVGDWNFAYNWKYVGKVIEEPGGTNYLPQFSTVKAYSYVDLTVDWNVTKNLKLKLSVANAFDKKPPEVGSTIGTTATNSGNTFPSYYDVVGRAYTIGATLKF</sequence>
<dbReference type="GO" id="GO:0009279">
    <property type="term" value="C:cell outer membrane"/>
    <property type="evidence" value="ECO:0007669"/>
    <property type="project" value="UniProtKB-SubCell"/>
</dbReference>
<keyword evidence="9 10" id="KW-0998">Cell outer membrane</keyword>
<dbReference type="SUPFAM" id="SSF56935">
    <property type="entry name" value="Porins"/>
    <property type="match status" value="1"/>
</dbReference>
<keyword evidence="7 10" id="KW-0472">Membrane</keyword>
<dbReference type="InterPro" id="IPR012910">
    <property type="entry name" value="Plug_dom"/>
</dbReference>
<dbReference type="OrthoDB" id="8530571at2"/>
<evidence type="ECO:0000256" key="11">
    <source>
        <dbReference type="RuleBase" id="RU003357"/>
    </source>
</evidence>
<evidence type="ECO:0000256" key="3">
    <source>
        <dbReference type="ARBA" id="ARBA00022448"/>
    </source>
</evidence>
<evidence type="ECO:0000256" key="5">
    <source>
        <dbReference type="ARBA" id="ARBA00022692"/>
    </source>
</evidence>
<reference evidence="15 16" key="1">
    <citation type="submission" date="2019-01" db="EMBL/GenBank/DDBJ databases">
        <authorList>
            <person name="Chen W.-M."/>
        </authorList>
    </citation>
    <scope>NUCLEOTIDE SEQUENCE [LARGE SCALE GENOMIC DNA]</scope>
    <source>
        <strain evidence="15 16">KYPY4</strain>
    </source>
</reference>
<dbReference type="Proteomes" id="UP000285575">
    <property type="component" value="Unassembled WGS sequence"/>
</dbReference>
<protein>
    <submittedName>
        <fullName evidence="15">TonB-dependent receptor</fullName>
    </submittedName>
</protein>
<gene>
    <name evidence="15" type="ORF">EOE66_10125</name>
</gene>
<evidence type="ECO:0000259" key="14">
    <source>
        <dbReference type="Pfam" id="PF07715"/>
    </source>
</evidence>
<evidence type="ECO:0000256" key="10">
    <source>
        <dbReference type="PROSITE-ProRule" id="PRU01360"/>
    </source>
</evidence>
<dbReference type="InterPro" id="IPR036942">
    <property type="entry name" value="Beta-barrel_TonB_sf"/>
</dbReference>
<evidence type="ECO:0000313" key="15">
    <source>
        <dbReference type="EMBL" id="RVU46205.1"/>
    </source>
</evidence>
<dbReference type="Pfam" id="PF07715">
    <property type="entry name" value="Plug"/>
    <property type="match status" value="1"/>
</dbReference>
<keyword evidence="5 10" id="KW-0812">Transmembrane</keyword>
<feature type="signal peptide" evidence="12">
    <location>
        <begin position="1"/>
        <end position="28"/>
    </location>
</feature>
<keyword evidence="8 15" id="KW-0675">Receptor</keyword>
<evidence type="ECO:0000256" key="1">
    <source>
        <dbReference type="ARBA" id="ARBA00004571"/>
    </source>
</evidence>
<keyword evidence="6 11" id="KW-0798">TonB box</keyword>
<feature type="domain" description="TonB-dependent receptor-like beta-barrel" evidence="13">
    <location>
        <begin position="398"/>
        <end position="932"/>
    </location>
</feature>